<evidence type="ECO:0000256" key="1">
    <source>
        <dbReference type="SAM" id="MobiDB-lite"/>
    </source>
</evidence>
<feature type="region of interest" description="Disordered" evidence="1">
    <location>
        <begin position="1"/>
        <end position="28"/>
    </location>
</feature>
<sequence length="73" mass="8577">MCQLEPSPHEKGKSKRKRKDSQPTSPDCDCRTLPAEVTWVNTMLARIMYDVMRDPILITRLQNKIQRKLHTLK</sequence>
<accession>A0A5E4R239</accession>
<organism evidence="2 3">
    <name type="scientific">Leptidea sinapis</name>
    <dbReference type="NCBI Taxonomy" id="189913"/>
    <lineage>
        <taxon>Eukaryota</taxon>
        <taxon>Metazoa</taxon>
        <taxon>Ecdysozoa</taxon>
        <taxon>Arthropoda</taxon>
        <taxon>Hexapoda</taxon>
        <taxon>Insecta</taxon>
        <taxon>Pterygota</taxon>
        <taxon>Neoptera</taxon>
        <taxon>Endopterygota</taxon>
        <taxon>Lepidoptera</taxon>
        <taxon>Glossata</taxon>
        <taxon>Ditrysia</taxon>
        <taxon>Papilionoidea</taxon>
        <taxon>Pieridae</taxon>
        <taxon>Dismorphiinae</taxon>
        <taxon>Leptidea</taxon>
    </lineage>
</organism>
<keyword evidence="3" id="KW-1185">Reference proteome</keyword>
<proteinExistence type="predicted"/>
<evidence type="ECO:0000313" key="3">
    <source>
        <dbReference type="Proteomes" id="UP000324832"/>
    </source>
</evidence>
<name>A0A5E4R239_9NEOP</name>
<evidence type="ECO:0000313" key="2">
    <source>
        <dbReference type="EMBL" id="VVD04561.1"/>
    </source>
</evidence>
<protein>
    <submittedName>
        <fullName evidence="2">Uncharacterized protein</fullName>
    </submittedName>
</protein>
<reference evidence="2 3" key="1">
    <citation type="submission" date="2017-07" db="EMBL/GenBank/DDBJ databases">
        <authorList>
            <person name="Talla V."/>
            <person name="Backstrom N."/>
        </authorList>
    </citation>
    <scope>NUCLEOTIDE SEQUENCE [LARGE SCALE GENOMIC DNA]</scope>
</reference>
<feature type="non-terminal residue" evidence="2">
    <location>
        <position position="73"/>
    </location>
</feature>
<dbReference type="AlphaFoldDB" id="A0A5E4R239"/>
<dbReference type="Proteomes" id="UP000324832">
    <property type="component" value="Unassembled WGS sequence"/>
</dbReference>
<gene>
    <name evidence="2" type="ORF">LSINAPIS_LOCUS14287</name>
</gene>
<dbReference type="EMBL" id="FZQP02006870">
    <property type="protein sequence ID" value="VVD04561.1"/>
    <property type="molecule type" value="Genomic_DNA"/>
</dbReference>